<proteinExistence type="predicted"/>
<dbReference type="WBParaSite" id="Gr19_v10_g4608.t1">
    <property type="protein sequence ID" value="Gr19_v10_g4608.t1"/>
    <property type="gene ID" value="Gr19_v10_g4608"/>
</dbReference>
<dbReference type="AlphaFoldDB" id="A0A914HVQ2"/>
<name>A0A914HVQ2_GLORO</name>
<keyword evidence="1" id="KW-1185">Reference proteome</keyword>
<reference evidence="2" key="1">
    <citation type="submission" date="2022-11" db="UniProtKB">
        <authorList>
            <consortium name="WormBaseParasite"/>
        </authorList>
    </citation>
    <scope>IDENTIFICATION</scope>
</reference>
<accession>A0A914HVQ2</accession>
<sequence length="120" mass="13734">MSKKFETFIWDSLSKSTTTTKFALWTPEKCPKKLEVIDEEEVPMYGQLAAEFRDKIARIENSVAWLQHGQVKCVCFEHFSLLREKIDALEMNQLKGALIAKLEKAQKGKKGNFLIGLANK</sequence>
<evidence type="ECO:0000313" key="1">
    <source>
        <dbReference type="Proteomes" id="UP000887572"/>
    </source>
</evidence>
<protein>
    <submittedName>
        <fullName evidence="2">Uncharacterized protein</fullName>
    </submittedName>
</protein>
<organism evidence="1 2">
    <name type="scientific">Globodera rostochiensis</name>
    <name type="common">Golden nematode worm</name>
    <name type="synonym">Heterodera rostochiensis</name>
    <dbReference type="NCBI Taxonomy" id="31243"/>
    <lineage>
        <taxon>Eukaryota</taxon>
        <taxon>Metazoa</taxon>
        <taxon>Ecdysozoa</taxon>
        <taxon>Nematoda</taxon>
        <taxon>Chromadorea</taxon>
        <taxon>Rhabditida</taxon>
        <taxon>Tylenchina</taxon>
        <taxon>Tylenchomorpha</taxon>
        <taxon>Tylenchoidea</taxon>
        <taxon>Heteroderidae</taxon>
        <taxon>Heteroderinae</taxon>
        <taxon>Globodera</taxon>
    </lineage>
</organism>
<evidence type="ECO:0000313" key="2">
    <source>
        <dbReference type="WBParaSite" id="Gr19_v10_g4608.t1"/>
    </source>
</evidence>
<dbReference type="Proteomes" id="UP000887572">
    <property type="component" value="Unplaced"/>
</dbReference>